<dbReference type="InterPro" id="IPR019887">
    <property type="entry name" value="Tscrpt_reg_AsnC/Lrp_C"/>
</dbReference>
<keyword evidence="2" id="KW-0238">DNA-binding</keyword>
<sequence length="155" mass="17326">MNHLKPLDSMDRRILRIVQRDASLTISEIAAQIGLSQTPCWKRLQRLEALGVIKRRIAVLDPKKLGLGLTVFVSIEVGQHSGEELTRFVDCVSSMEEIMDVYRVAGDVDFVLRVVVPDTAAFDVVYGKLRDLIPLKNVTSHIALENIKSETAFPV</sequence>
<dbReference type="PROSITE" id="PS50956">
    <property type="entry name" value="HTH_ASNC_2"/>
    <property type="match status" value="1"/>
</dbReference>
<organism evidence="5 6">
    <name type="scientific">Methylocapsa palsarum</name>
    <dbReference type="NCBI Taxonomy" id="1612308"/>
    <lineage>
        <taxon>Bacteria</taxon>
        <taxon>Pseudomonadati</taxon>
        <taxon>Pseudomonadota</taxon>
        <taxon>Alphaproteobacteria</taxon>
        <taxon>Hyphomicrobiales</taxon>
        <taxon>Beijerinckiaceae</taxon>
        <taxon>Methylocapsa</taxon>
    </lineage>
</organism>
<dbReference type="InterPro" id="IPR036390">
    <property type="entry name" value="WH_DNA-bd_sf"/>
</dbReference>
<dbReference type="AlphaFoldDB" id="A0A1I3VXA8"/>
<dbReference type="PROSITE" id="PS00519">
    <property type="entry name" value="HTH_ASNC_1"/>
    <property type="match status" value="1"/>
</dbReference>
<protein>
    <submittedName>
        <fullName evidence="5">Lrp/AsnC family transcriptional regulator</fullName>
    </submittedName>
</protein>
<feature type="domain" description="HTH asnC-type" evidence="4">
    <location>
        <begin position="7"/>
        <end position="68"/>
    </location>
</feature>
<dbReference type="GO" id="GO:0006355">
    <property type="term" value="P:regulation of DNA-templated transcription"/>
    <property type="evidence" value="ECO:0007669"/>
    <property type="project" value="UniProtKB-ARBA"/>
</dbReference>
<accession>A0A1I3VXA8</accession>
<evidence type="ECO:0000313" key="6">
    <source>
        <dbReference type="Proteomes" id="UP000198755"/>
    </source>
</evidence>
<dbReference type="Gene3D" id="1.10.10.10">
    <property type="entry name" value="Winged helix-like DNA-binding domain superfamily/Winged helix DNA-binding domain"/>
    <property type="match status" value="1"/>
</dbReference>
<keyword evidence="1" id="KW-0805">Transcription regulation</keyword>
<dbReference type="STRING" id="1612308.SAMN05444581_101193"/>
<dbReference type="CDD" id="cd00090">
    <property type="entry name" value="HTH_ARSR"/>
    <property type="match status" value="1"/>
</dbReference>
<dbReference type="PRINTS" id="PR00033">
    <property type="entry name" value="HTHASNC"/>
</dbReference>
<reference evidence="5 6" key="1">
    <citation type="submission" date="2016-10" db="EMBL/GenBank/DDBJ databases">
        <authorList>
            <person name="de Groot N.N."/>
        </authorList>
    </citation>
    <scope>NUCLEOTIDE SEQUENCE [LARGE SCALE GENOMIC DNA]</scope>
    <source>
        <strain evidence="5 6">NE2</strain>
    </source>
</reference>
<dbReference type="SUPFAM" id="SSF54909">
    <property type="entry name" value="Dimeric alpha+beta barrel"/>
    <property type="match status" value="1"/>
</dbReference>
<dbReference type="Proteomes" id="UP000198755">
    <property type="component" value="Unassembled WGS sequence"/>
</dbReference>
<dbReference type="PANTHER" id="PTHR30154">
    <property type="entry name" value="LEUCINE-RESPONSIVE REGULATORY PROTEIN"/>
    <property type="match status" value="1"/>
</dbReference>
<dbReference type="Pfam" id="PF13412">
    <property type="entry name" value="HTH_24"/>
    <property type="match status" value="1"/>
</dbReference>
<dbReference type="RefSeq" id="WP_091677355.1">
    <property type="nucleotide sequence ID" value="NZ_FOSN01000001.1"/>
</dbReference>
<evidence type="ECO:0000259" key="4">
    <source>
        <dbReference type="PROSITE" id="PS50956"/>
    </source>
</evidence>
<dbReference type="EMBL" id="FOSN01000001">
    <property type="protein sequence ID" value="SFK00008.1"/>
    <property type="molecule type" value="Genomic_DNA"/>
</dbReference>
<dbReference type="InterPro" id="IPR011008">
    <property type="entry name" value="Dimeric_a/b-barrel"/>
</dbReference>
<proteinExistence type="predicted"/>
<dbReference type="InterPro" id="IPR036388">
    <property type="entry name" value="WH-like_DNA-bd_sf"/>
</dbReference>
<dbReference type="SMART" id="SM00344">
    <property type="entry name" value="HTH_ASNC"/>
    <property type="match status" value="1"/>
</dbReference>
<dbReference type="Pfam" id="PF01037">
    <property type="entry name" value="AsnC_trans_reg"/>
    <property type="match status" value="1"/>
</dbReference>
<name>A0A1I3VXA8_9HYPH</name>
<dbReference type="OrthoDB" id="7707281at2"/>
<dbReference type="GO" id="GO:0043200">
    <property type="term" value="P:response to amino acid"/>
    <property type="evidence" value="ECO:0007669"/>
    <property type="project" value="TreeGrafter"/>
</dbReference>
<dbReference type="InterPro" id="IPR019888">
    <property type="entry name" value="Tscrpt_reg_AsnC-like"/>
</dbReference>
<dbReference type="InterPro" id="IPR011991">
    <property type="entry name" value="ArsR-like_HTH"/>
</dbReference>
<evidence type="ECO:0000256" key="3">
    <source>
        <dbReference type="ARBA" id="ARBA00023163"/>
    </source>
</evidence>
<dbReference type="Gene3D" id="3.30.70.920">
    <property type="match status" value="1"/>
</dbReference>
<evidence type="ECO:0000256" key="1">
    <source>
        <dbReference type="ARBA" id="ARBA00023015"/>
    </source>
</evidence>
<gene>
    <name evidence="5" type="ORF">SAMN05444581_101193</name>
</gene>
<evidence type="ECO:0000313" key="5">
    <source>
        <dbReference type="EMBL" id="SFK00008.1"/>
    </source>
</evidence>
<keyword evidence="3" id="KW-0804">Transcription</keyword>
<dbReference type="InterPro" id="IPR000485">
    <property type="entry name" value="AsnC-type_HTH_dom"/>
</dbReference>
<dbReference type="PANTHER" id="PTHR30154:SF17">
    <property type="entry name" value="DNA-BINDING TRANSCRIPTIONAL ACTIVATOR DECR"/>
    <property type="match status" value="1"/>
</dbReference>
<dbReference type="GO" id="GO:0005829">
    <property type="term" value="C:cytosol"/>
    <property type="evidence" value="ECO:0007669"/>
    <property type="project" value="TreeGrafter"/>
</dbReference>
<evidence type="ECO:0000256" key="2">
    <source>
        <dbReference type="ARBA" id="ARBA00023125"/>
    </source>
</evidence>
<dbReference type="GO" id="GO:0043565">
    <property type="term" value="F:sequence-specific DNA binding"/>
    <property type="evidence" value="ECO:0007669"/>
    <property type="project" value="InterPro"/>
</dbReference>
<dbReference type="InterPro" id="IPR019885">
    <property type="entry name" value="Tscrpt_reg_HTH_AsnC-type_CS"/>
</dbReference>
<keyword evidence="6" id="KW-1185">Reference proteome</keyword>
<dbReference type="SUPFAM" id="SSF46785">
    <property type="entry name" value="Winged helix' DNA-binding domain"/>
    <property type="match status" value="1"/>
</dbReference>